<keyword evidence="2" id="KW-1185">Reference proteome</keyword>
<sequence length="240" mass="26077">MLWMVRVLSVKLTEYRILSLSMSVNSPYCTPTTPFRWQDGSGSEASFSIPGGESASRRPVCGWRCGADSAAPISLLWDSWSVLTICKARPRGHMGAEKSYSRSVWEWIFLSLASCSASTRFASCNATSPSSNFSAASCKEHILLSVFPEFPSLVQQPSLSVSALQCEALSPLVPTTGTRITCARLMMEPSLFSKRLLTSRSALSCLCFSMAWKWAHSAASFLLSSAQCCITDFCSSSSAL</sequence>
<name>A0A5J5CUQ3_9PERO</name>
<organism evidence="1 2">
    <name type="scientific">Etheostoma spectabile</name>
    <name type="common">orangethroat darter</name>
    <dbReference type="NCBI Taxonomy" id="54343"/>
    <lineage>
        <taxon>Eukaryota</taxon>
        <taxon>Metazoa</taxon>
        <taxon>Chordata</taxon>
        <taxon>Craniata</taxon>
        <taxon>Vertebrata</taxon>
        <taxon>Euteleostomi</taxon>
        <taxon>Actinopterygii</taxon>
        <taxon>Neopterygii</taxon>
        <taxon>Teleostei</taxon>
        <taxon>Neoteleostei</taxon>
        <taxon>Acanthomorphata</taxon>
        <taxon>Eupercaria</taxon>
        <taxon>Perciformes</taxon>
        <taxon>Percoidei</taxon>
        <taxon>Percidae</taxon>
        <taxon>Etheostomatinae</taxon>
        <taxon>Etheostoma</taxon>
    </lineage>
</organism>
<dbReference type="Proteomes" id="UP000327493">
    <property type="component" value="Chromosome 15"/>
</dbReference>
<comment type="caution">
    <text evidence="1">The sequence shown here is derived from an EMBL/GenBank/DDBJ whole genome shotgun (WGS) entry which is preliminary data.</text>
</comment>
<accession>A0A5J5CUQ3</accession>
<proteinExistence type="predicted"/>
<dbReference type="EMBL" id="VOFY01000015">
    <property type="protein sequence ID" value="KAA8584914.1"/>
    <property type="molecule type" value="Genomic_DNA"/>
</dbReference>
<protein>
    <submittedName>
        <fullName evidence="1">Uncharacterized protein</fullName>
    </submittedName>
</protein>
<reference evidence="1 2" key="1">
    <citation type="submission" date="2019-08" db="EMBL/GenBank/DDBJ databases">
        <title>A chromosome-level genome assembly, high-density linkage maps, and genome scans reveal the genomic architecture of hybrid incompatibilities underlying speciation via character displacement in darters (Percidae: Etheostominae).</title>
        <authorList>
            <person name="Moran R.L."/>
            <person name="Catchen J.M."/>
            <person name="Fuller R.C."/>
        </authorList>
    </citation>
    <scope>NUCLEOTIDE SEQUENCE [LARGE SCALE GENOMIC DNA]</scope>
    <source>
        <strain evidence="1">EspeVRDwgs_2016</strain>
        <tissue evidence="1">Muscle</tissue>
    </source>
</reference>
<evidence type="ECO:0000313" key="2">
    <source>
        <dbReference type="Proteomes" id="UP000327493"/>
    </source>
</evidence>
<gene>
    <name evidence="1" type="ORF">FQN60_003608</name>
</gene>
<dbReference type="AlphaFoldDB" id="A0A5J5CUQ3"/>
<evidence type="ECO:0000313" key="1">
    <source>
        <dbReference type="EMBL" id="KAA8584914.1"/>
    </source>
</evidence>